<proteinExistence type="inferred from homology"/>
<evidence type="ECO:0000256" key="3">
    <source>
        <dbReference type="ARBA" id="ARBA00022670"/>
    </source>
</evidence>
<feature type="transmembrane region" description="Helical" evidence="13">
    <location>
        <begin position="52"/>
        <end position="76"/>
    </location>
</feature>
<evidence type="ECO:0000256" key="5">
    <source>
        <dbReference type="ARBA" id="ARBA00022801"/>
    </source>
</evidence>
<comment type="catalytic activity">
    <reaction evidence="10">
        <text>Hydrolyzes the peptide bond -P2-(S-farnesyl or geranylgeranyl)C-P1'-P2'-P3'-COOH where P1' and P2' are amino acids with aliphatic sidechains and P3' is any C-terminal residue.</text>
        <dbReference type="EC" id="3.4.26.1"/>
    </reaction>
</comment>
<evidence type="ECO:0000256" key="8">
    <source>
        <dbReference type="ARBA" id="ARBA00023136"/>
    </source>
</evidence>
<keyword evidence="8 13" id="KW-0472">Membrane</keyword>
<dbReference type="Pfam" id="PF02517">
    <property type="entry name" value="Rce1-like"/>
    <property type="match status" value="1"/>
</dbReference>
<feature type="transmembrane region" description="Helical" evidence="13">
    <location>
        <begin position="153"/>
        <end position="181"/>
    </location>
</feature>
<feature type="domain" description="CAAX prenyl protease 2/Lysostaphin resistance protein A-like" evidence="14">
    <location>
        <begin position="154"/>
        <end position="200"/>
    </location>
</feature>
<gene>
    <name evidence="16" type="primary">LOC106806412</name>
</gene>
<evidence type="ECO:0000256" key="2">
    <source>
        <dbReference type="ARBA" id="ARBA00006897"/>
    </source>
</evidence>
<dbReference type="Gene3D" id="1.20.120.850">
    <property type="entry name" value="SWI2/SNF2 ATPases, N-terminal domain"/>
    <property type="match status" value="1"/>
</dbReference>
<reference evidence="16" key="1">
    <citation type="submission" date="2025-08" db="UniProtKB">
        <authorList>
            <consortium name="RefSeq"/>
        </authorList>
    </citation>
    <scope>IDENTIFICATION</scope>
</reference>
<evidence type="ECO:0000256" key="10">
    <source>
        <dbReference type="ARBA" id="ARBA00047280"/>
    </source>
</evidence>
<comment type="subcellular location">
    <subcellularLocation>
        <location evidence="1">Endoplasmic reticulum membrane</location>
        <topology evidence="1">Multi-pass membrane protein</topology>
    </subcellularLocation>
</comment>
<dbReference type="Proteomes" id="UP000695022">
    <property type="component" value="Unplaced"/>
</dbReference>
<evidence type="ECO:0000256" key="13">
    <source>
        <dbReference type="SAM" id="Phobius"/>
    </source>
</evidence>
<dbReference type="RefSeq" id="XP_014663824.1">
    <property type="nucleotide sequence ID" value="XM_014808338.1"/>
</dbReference>
<keyword evidence="6" id="KW-0256">Endoplasmic reticulum</keyword>
<evidence type="ECO:0000256" key="4">
    <source>
        <dbReference type="ARBA" id="ARBA00022692"/>
    </source>
</evidence>
<comment type="similarity">
    <text evidence="2">Belongs to the peptidase U48 family.</text>
</comment>
<keyword evidence="15" id="KW-1185">Reference proteome</keyword>
<evidence type="ECO:0000256" key="6">
    <source>
        <dbReference type="ARBA" id="ARBA00022824"/>
    </source>
</evidence>
<feature type="non-terminal residue" evidence="16">
    <location>
        <position position="1"/>
    </location>
</feature>
<name>A0ABM1DV53_PRICU</name>
<evidence type="ECO:0000256" key="11">
    <source>
        <dbReference type="ARBA" id="ARBA00049729"/>
    </source>
</evidence>
<evidence type="ECO:0000256" key="9">
    <source>
        <dbReference type="ARBA" id="ARBA00032607"/>
    </source>
</evidence>
<evidence type="ECO:0000256" key="1">
    <source>
        <dbReference type="ARBA" id="ARBA00004477"/>
    </source>
</evidence>
<keyword evidence="4 13" id="KW-0812">Transmembrane</keyword>
<protein>
    <recommendedName>
        <fullName evidence="12">CAAX prenyl protease 2</fullName>
        <ecNumber evidence="11">3.4.26.1</ecNumber>
    </recommendedName>
    <alternativeName>
        <fullName evidence="9">Farnesylated proteins-converting enzyme 2</fullName>
    </alternativeName>
</protein>
<dbReference type="EC" id="3.4.26.1" evidence="11"/>
<sequence length="250" mass="28360">CFRDHPETIKRRFISVFVVCCIAPIYLKKLVLPSYPEIFEEHTLWQWLGVKVNGLAIAILLPCLLTMILFMGPLMLQYLDGLVPLYLGHIRVVCCRLTPLQTRLYAAYVAACIATCDDGAAPISRGSSSRVSVSPLSAITQLKKLCNRTLAQTFINVHVMFFSVFQFSYTTIFGTYSAFLFLRTGHLAAPFVAHSFCNHMGFPAFNEVLSHRHPKRTFIALSYIVGLLLWIYLMWSATDPMWFANDVYTL</sequence>
<dbReference type="PANTHER" id="PTHR13046:SF0">
    <property type="entry name" value="CAAX PRENYL PROTEASE 2"/>
    <property type="match status" value="1"/>
</dbReference>
<feature type="transmembrane region" description="Helical" evidence="13">
    <location>
        <begin position="12"/>
        <end position="32"/>
    </location>
</feature>
<feature type="transmembrane region" description="Helical" evidence="13">
    <location>
        <begin position="187"/>
        <end position="205"/>
    </location>
</feature>
<organism evidence="15 16">
    <name type="scientific">Priapulus caudatus</name>
    <name type="common">Priapulid worm</name>
    <dbReference type="NCBI Taxonomy" id="37621"/>
    <lineage>
        <taxon>Eukaryota</taxon>
        <taxon>Metazoa</taxon>
        <taxon>Ecdysozoa</taxon>
        <taxon>Scalidophora</taxon>
        <taxon>Priapulida</taxon>
        <taxon>Priapulimorpha</taxon>
        <taxon>Priapulimorphida</taxon>
        <taxon>Priapulidae</taxon>
        <taxon>Priapulus</taxon>
    </lineage>
</organism>
<evidence type="ECO:0000259" key="14">
    <source>
        <dbReference type="Pfam" id="PF02517"/>
    </source>
</evidence>
<evidence type="ECO:0000256" key="7">
    <source>
        <dbReference type="ARBA" id="ARBA00022989"/>
    </source>
</evidence>
<keyword evidence="3" id="KW-0645">Protease</keyword>
<dbReference type="PANTHER" id="PTHR13046">
    <property type="entry name" value="PROTEASE U48 CAAX PRENYL PROTEASE RCE1"/>
    <property type="match status" value="1"/>
</dbReference>
<dbReference type="GeneID" id="106806412"/>
<keyword evidence="5" id="KW-0378">Hydrolase</keyword>
<evidence type="ECO:0000313" key="15">
    <source>
        <dbReference type="Proteomes" id="UP000695022"/>
    </source>
</evidence>
<accession>A0ABM1DV53</accession>
<evidence type="ECO:0000313" key="16">
    <source>
        <dbReference type="RefSeq" id="XP_014663824.1"/>
    </source>
</evidence>
<dbReference type="InterPro" id="IPR039731">
    <property type="entry name" value="Rce1"/>
</dbReference>
<feature type="transmembrane region" description="Helical" evidence="13">
    <location>
        <begin position="217"/>
        <end position="235"/>
    </location>
</feature>
<evidence type="ECO:0000256" key="12">
    <source>
        <dbReference type="ARBA" id="ARBA00049763"/>
    </source>
</evidence>
<dbReference type="InterPro" id="IPR003675">
    <property type="entry name" value="Rce1/LyrA-like_dom"/>
</dbReference>
<keyword evidence="7 13" id="KW-1133">Transmembrane helix</keyword>